<name>A0AAD7M486_QUISA</name>
<dbReference type="InterPro" id="IPR002885">
    <property type="entry name" value="PPR_rpt"/>
</dbReference>
<dbReference type="Pfam" id="PF01535">
    <property type="entry name" value="PPR"/>
    <property type="match status" value="2"/>
</dbReference>
<evidence type="ECO:0000256" key="2">
    <source>
        <dbReference type="ARBA" id="ARBA00022737"/>
    </source>
</evidence>
<organism evidence="4 5">
    <name type="scientific">Quillaja saponaria</name>
    <name type="common">Soap bark tree</name>
    <dbReference type="NCBI Taxonomy" id="32244"/>
    <lineage>
        <taxon>Eukaryota</taxon>
        <taxon>Viridiplantae</taxon>
        <taxon>Streptophyta</taxon>
        <taxon>Embryophyta</taxon>
        <taxon>Tracheophyta</taxon>
        <taxon>Spermatophyta</taxon>
        <taxon>Magnoliopsida</taxon>
        <taxon>eudicotyledons</taxon>
        <taxon>Gunneridae</taxon>
        <taxon>Pentapetalae</taxon>
        <taxon>rosids</taxon>
        <taxon>fabids</taxon>
        <taxon>Fabales</taxon>
        <taxon>Quillajaceae</taxon>
        <taxon>Quillaja</taxon>
    </lineage>
</organism>
<dbReference type="PANTHER" id="PTHR47936">
    <property type="entry name" value="PPR_LONG DOMAIN-CONTAINING PROTEIN"/>
    <property type="match status" value="1"/>
</dbReference>
<dbReference type="Pfam" id="PF12854">
    <property type="entry name" value="PPR_1"/>
    <property type="match status" value="1"/>
</dbReference>
<dbReference type="GO" id="GO:0031930">
    <property type="term" value="P:mitochondria-nucleus signaling pathway"/>
    <property type="evidence" value="ECO:0007669"/>
    <property type="project" value="TreeGrafter"/>
</dbReference>
<evidence type="ECO:0000256" key="1">
    <source>
        <dbReference type="ARBA" id="ARBA00007626"/>
    </source>
</evidence>
<dbReference type="Gene3D" id="1.25.40.10">
    <property type="entry name" value="Tetratricopeptide repeat domain"/>
    <property type="match status" value="2"/>
</dbReference>
<keyword evidence="2" id="KW-0677">Repeat</keyword>
<dbReference type="KEGG" id="qsa:O6P43_012516"/>
<comment type="similarity">
    <text evidence="1">Belongs to the PPR family. P subfamily.</text>
</comment>
<evidence type="ECO:0000256" key="3">
    <source>
        <dbReference type="PROSITE-ProRule" id="PRU00708"/>
    </source>
</evidence>
<evidence type="ECO:0000313" key="4">
    <source>
        <dbReference type="EMBL" id="KAJ7968410.1"/>
    </source>
</evidence>
<feature type="repeat" description="PPR" evidence="3">
    <location>
        <begin position="235"/>
        <end position="269"/>
    </location>
</feature>
<dbReference type="InterPro" id="IPR011990">
    <property type="entry name" value="TPR-like_helical_dom_sf"/>
</dbReference>
<reference evidence="4" key="1">
    <citation type="journal article" date="2023" name="Science">
        <title>Elucidation of the pathway for biosynthesis of saponin adjuvants from the soapbark tree.</title>
        <authorList>
            <person name="Reed J."/>
            <person name="Orme A."/>
            <person name="El-Demerdash A."/>
            <person name="Owen C."/>
            <person name="Martin L.B.B."/>
            <person name="Misra R.C."/>
            <person name="Kikuchi S."/>
            <person name="Rejzek M."/>
            <person name="Martin A.C."/>
            <person name="Harkess A."/>
            <person name="Leebens-Mack J."/>
            <person name="Louveau T."/>
            <person name="Stephenson M.J."/>
            <person name="Osbourn A."/>
        </authorList>
    </citation>
    <scope>NUCLEOTIDE SEQUENCE</scope>
    <source>
        <strain evidence="4">S10</strain>
    </source>
</reference>
<protein>
    <submittedName>
        <fullName evidence="4">Pentatricopeptide repeat-containing protein</fullName>
    </submittedName>
</protein>
<feature type="repeat" description="PPR" evidence="3">
    <location>
        <begin position="165"/>
        <end position="199"/>
    </location>
</feature>
<dbReference type="NCBIfam" id="TIGR00756">
    <property type="entry name" value="PPR"/>
    <property type="match status" value="6"/>
</dbReference>
<dbReference type="PROSITE" id="PS51375">
    <property type="entry name" value="PPR"/>
    <property type="match status" value="4"/>
</dbReference>
<feature type="repeat" description="PPR" evidence="3">
    <location>
        <begin position="270"/>
        <end position="304"/>
    </location>
</feature>
<gene>
    <name evidence="4" type="ORF">O6P43_012516</name>
</gene>
<feature type="repeat" description="PPR" evidence="3">
    <location>
        <begin position="200"/>
        <end position="234"/>
    </location>
</feature>
<evidence type="ECO:0000313" key="5">
    <source>
        <dbReference type="Proteomes" id="UP001163823"/>
    </source>
</evidence>
<keyword evidence="5" id="KW-1185">Reference proteome</keyword>
<dbReference type="GO" id="GO:0010019">
    <property type="term" value="P:chloroplast-nucleus signaling pathway"/>
    <property type="evidence" value="ECO:0007669"/>
    <property type="project" value="TreeGrafter"/>
</dbReference>
<dbReference type="EMBL" id="JARAOO010000005">
    <property type="protein sequence ID" value="KAJ7968410.1"/>
    <property type="molecule type" value="Genomic_DNA"/>
</dbReference>
<accession>A0AAD7M486</accession>
<dbReference type="AlphaFoldDB" id="A0AAD7M486"/>
<dbReference type="GO" id="GO:0009507">
    <property type="term" value="C:chloroplast"/>
    <property type="evidence" value="ECO:0007669"/>
    <property type="project" value="TreeGrafter"/>
</dbReference>
<dbReference type="Proteomes" id="UP001163823">
    <property type="component" value="Chromosome 5"/>
</dbReference>
<dbReference type="PANTHER" id="PTHR47936:SF5">
    <property type="entry name" value="PENTACOTRIPEPTIDE-REPEAT REGION OF PRORP DOMAIN-CONTAINING PROTEIN"/>
    <property type="match status" value="1"/>
</dbReference>
<sequence>MSSLSRLRGLFVNNPSLKSKTNILKSVSADKNPLKKETDFQNMVNKFKELSDSYIFRKRRVVYEATVRRLAKAKKFSMIEEILEAQKKYKDMSSEGFVIRLISLYGKAGLFDHARNVFDEMPQFNCERTVRSFNTLLTACFNSQKFDKVVEIFREVPSKISVEVDVVSYNIVIHAFCEMGSLDLAMSMFDEIEKNGIEPSLVTFDTLLEAFYKNGRHMDGEKIWASMESKNVDPNIRCYNSRLRGMVSDNRLPKAVELIDEMRQKGIKPDVFSFNALIKGFCEDERMEEAKHWYNELRKNDCNPDQVTYMTIVPFLCNEGDLDMATELCKEAISHRLLSHVEVLKCGVDGLLKEGKIEEAKKLVELGKSKKYQIDFSLGN</sequence>
<proteinExistence type="inferred from homology"/>
<dbReference type="Pfam" id="PF13041">
    <property type="entry name" value="PPR_2"/>
    <property type="match status" value="2"/>
</dbReference>
<comment type="caution">
    <text evidence="4">The sequence shown here is derived from an EMBL/GenBank/DDBJ whole genome shotgun (WGS) entry which is preliminary data.</text>
</comment>